<feature type="region of interest" description="Disordered" evidence="5">
    <location>
        <begin position="205"/>
        <end position="237"/>
    </location>
</feature>
<dbReference type="HOGENOM" id="CLU_023057_1_0_1"/>
<dbReference type="PROSITE" id="PS01358">
    <property type="entry name" value="ZF_RANBP2_1"/>
    <property type="match status" value="1"/>
</dbReference>
<feature type="domain" description="RanBP2-type" evidence="6">
    <location>
        <begin position="334"/>
        <end position="363"/>
    </location>
</feature>
<feature type="compositionally biased region" description="Pro residues" evidence="5">
    <location>
        <begin position="319"/>
        <end position="334"/>
    </location>
</feature>
<evidence type="ECO:0000256" key="1">
    <source>
        <dbReference type="ARBA" id="ARBA00022723"/>
    </source>
</evidence>
<feature type="compositionally biased region" description="Low complexity" evidence="5">
    <location>
        <begin position="261"/>
        <end position="277"/>
    </location>
</feature>
<dbReference type="AlphaFoldDB" id="A0A0D1WMK7"/>
<evidence type="ECO:0000256" key="3">
    <source>
        <dbReference type="ARBA" id="ARBA00022833"/>
    </source>
</evidence>
<dbReference type="VEuPathDB" id="FungiDB:PV10_07577"/>
<keyword evidence="3" id="KW-0862">Zinc</keyword>
<keyword evidence="1" id="KW-0479">Metal-binding</keyword>
<dbReference type="InterPro" id="IPR013536">
    <property type="entry name" value="WLM_dom"/>
</dbReference>
<dbReference type="PANTHER" id="PTHR46622">
    <property type="entry name" value="DNA-DEPENDENT METALLOPROTEASE WSS1"/>
    <property type="match status" value="1"/>
</dbReference>
<keyword evidence="2 4" id="KW-0863">Zinc-finger</keyword>
<name>A0A0D1WMK7_EXOME</name>
<dbReference type="Proteomes" id="UP000054302">
    <property type="component" value="Unassembled WGS sequence"/>
</dbReference>
<feature type="region of interest" description="Disordered" evidence="5">
    <location>
        <begin position="365"/>
        <end position="420"/>
    </location>
</feature>
<feature type="compositionally biased region" description="Low complexity" evidence="5">
    <location>
        <begin position="365"/>
        <end position="384"/>
    </location>
</feature>
<feature type="region of interest" description="Disordered" evidence="5">
    <location>
        <begin position="294"/>
        <end position="335"/>
    </location>
</feature>
<keyword evidence="9" id="KW-1185">Reference proteome</keyword>
<dbReference type="RefSeq" id="XP_016221829.1">
    <property type="nucleotide sequence ID" value="XM_016372497.1"/>
</dbReference>
<proteinExistence type="predicted"/>
<feature type="domain" description="WLM" evidence="7">
    <location>
        <begin position="4"/>
        <end position="200"/>
    </location>
</feature>
<accession>A0A0D1WMK7</accession>
<dbReference type="GO" id="GO:0008270">
    <property type="term" value="F:zinc ion binding"/>
    <property type="evidence" value="ECO:0007669"/>
    <property type="project" value="UniProtKB-KW"/>
</dbReference>
<evidence type="ECO:0000256" key="4">
    <source>
        <dbReference type="PROSITE-ProRule" id="PRU00322"/>
    </source>
</evidence>
<gene>
    <name evidence="8" type="ORF">PV10_07577</name>
</gene>
<dbReference type="GO" id="GO:0008237">
    <property type="term" value="F:metallopeptidase activity"/>
    <property type="evidence" value="ECO:0007669"/>
    <property type="project" value="TreeGrafter"/>
</dbReference>
<dbReference type="PANTHER" id="PTHR46622:SF1">
    <property type="entry name" value="DNA-DEPENDENT METALLOPROTEASE WSS1"/>
    <property type="match status" value="1"/>
</dbReference>
<dbReference type="STRING" id="212818.A0A0D1WMK7"/>
<dbReference type="GO" id="GO:0006281">
    <property type="term" value="P:DNA repair"/>
    <property type="evidence" value="ECO:0007669"/>
    <property type="project" value="TreeGrafter"/>
</dbReference>
<dbReference type="GeneID" id="27325422"/>
<dbReference type="OrthoDB" id="261960at2759"/>
<dbReference type="InterPro" id="IPR001876">
    <property type="entry name" value="Znf_RanBP2"/>
</dbReference>
<sequence>MSRSSSRELDPLVGQFEHLSDKRRANEALVLLKKIASLVKPIMRQRGWRVGILGEFYPADISLLGMNTNRGEMIQLRLRQPYDENQFMQVEMIVDTMLHELSHIVHGPHNQHFHALWTRLREEHEALTRKGYTGEGFLGHGNRLGGRHVPMVEVRRRARAAAEERAIRTKNSGTRLGGQGIVRGQDVRDIIARAAEQRIAIDRGCGNDTAQGKAIARGTASKGGTVSRTQAEREDENEAAWIQAMIELVREDDAAAFGDDSTTTPETASASSTSSRSGNLNANRLRQEQLEIEQNLQRQSRPSTNPNPSNRLSSNGPYNRPPPPPPSRAPPQPQPQTWTCDICTLINPIDHLICGACETQPPDRNINISSSDSGNDNNTSTKSKSNFKDRSPNSANRGGNNPSSKIISTSKPSRHPSLQPRLNAYDSLARIESEAARKRDAKPIGWECSNCHNWMEEMWWTCANCGTMKSSS</sequence>
<reference evidence="8 9" key="1">
    <citation type="submission" date="2015-01" db="EMBL/GenBank/DDBJ databases">
        <title>The Genome Sequence of Exophiala mesophila CBS40295.</title>
        <authorList>
            <consortium name="The Broad Institute Genomics Platform"/>
            <person name="Cuomo C."/>
            <person name="de Hoog S."/>
            <person name="Gorbushina A."/>
            <person name="Stielow B."/>
            <person name="Teixiera M."/>
            <person name="Abouelleil A."/>
            <person name="Chapman S.B."/>
            <person name="Priest M."/>
            <person name="Young S.K."/>
            <person name="Wortman J."/>
            <person name="Nusbaum C."/>
            <person name="Birren B."/>
        </authorList>
    </citation>
    <scope>NUCLEOTIDE SEQUENCE [LARGE SCALE GENOMIC DNA]</scope>
    <source>
        <strain evidence="8 9">CBS 40295</strain>
    </source>
</reference>
<dbReference type="GO" id="GO:0005634">
    <property type="term" value="C:nucleus"/>
    <property type="evidence" value="ECO:0007669"/>
    <property type="project" value="TreeGrafter"/>
</dbReference>
<dbReference type="Pfam" id="PF08325">
    <property type="entry name" value="WLM"/>
    <property type="match status" value="1"/>
</dbReference>
<evidence type="ECO:0000259" key="7">
    <source>
        <dbReference type="PROSITE" id="PS51397"/>
    </source>
</evidence>
<dbReference type="PROSITE" id="PS51397">
    <property type="entry name" value="WLM"/>
    <property type="match status" value="1"/>
</dbReference>
<evidence type="ECO:0008006" key="10">
    <source>
        <dbReference type="Google" id="ProtNLM"/>
    </source>
</evidence>
<organism evidence="8 9">
    <name type="scientific">Exophiala mesophila</name>
    <name type="common">Black yeast-like fungus</name>
    <dbReference type="NCBI Taxonomy" id="212818"/>
    <lineage>
        <taxon>Eukaryota</taxon>
        <taxon>Fungi</taxon>
        <taxon>Dikarya</taxon>
        <taxon>Ascomycota</taxon>
        <taxon>Pezizomycotina</taxon>
        <taxon>Eurotiomycetes</taxon>
        <taxon>Chaetothyriomycetidae</taxon>
        <taxon>Chaetothyriales</taxon>
        <taxon>Herpotrichiellaceae</taxon>
        <taxon>Exophiala</taxon>
    </lineage>
</organism>
<feature type="region of interest" description="Disordered" evidence="5">
    <location>
        <begin position="257"/>
        <end position="280"/>
    </location>
</feature>
<dbReference type="OMA" id="GTLCEFY"/>
<evidence type="ECO:0000256" key="2">
    <source>
        <dbReference type="ARBA" id="ARBA00022771"/>
    </source>
</evidence>
<dbReference type="Gene3D" id="2.30.30.380">
    <property type="entry name" value="Zn-finger domain of Sec23/24"/>
    <property type="match status" value="1"/>
</dbReference>
<dbReference type="PROSITE" id="PS50199">
    <property type="entry name" value="ZF_RANBP2_2"/>
    <property type="match status" value="1"/>
</dbReference>
<protein>
    <recommendedName>
        <fullName evidence="10">WLM domain-containing protein</fullName>
    </recommendedName>
</protein>
<evidence type="ECO:0000313" key="9">
    <source>
        <dbReference type="Proteomes" id="UP000054302"/>
    </source>
</evidence>
<dbReference type="EMBL" id="KN847524">
    <property type="protein sequence ID" value="KIV90255.1"/>
    <property type="molecule type" value="Genomic_DNA"/>
</dbReference>
<evidence type="ECO:0000313" key="8">
    <source>
        <dbReference type="EMBL" id="KIV90255.1"/>
    </source>
</evidence>
<feature type="compositionally biased region" description="Polar residues" evidence="5">
    <location>
        <begin position="294"/>
        <end position="317"/>
    </location>
</feature>
<evidence type="ECO:0000259" key="6">
    <source>
        <dbReference type="PROSITE" id="PS50199"/>
    </source>
</evidence>
<feature type="compositionally biased region" description="Low complexity" evidence="5">
    <location>
        <begin position="400"/>
        <end position="411"/>
    </location>
</feature>
<dbReference type="InterPro" id="IPR053000">
    <property type="entry name" value="WSS1-like_metalloprotease"/>
</dbReference>
<evidence type="ECO:0000256" key="5">
    <source>
        <dbReference type="SAM" id="MobiDB-lite"/>
    </source>
</evidence>